<comment type="similarity">
    <text evidence="1">Belongs to the heat shock protein 90 family.</text>
</comment>
<dbReference type="AlphaFoldDB" id="A0A3N1D5P6"/>
<accession>A0A3N1D5P6</accession>
<feature type="compositionally biased region" description="Low complexity" evidence="5">
    <location>
        <begin position="134"/>
        <end position="169"/>
    </location>
</feature>
<keyword evidence="2" id="KW-0547">Nucleotide-binding</keyword>
<feature type="region of interest" description="Disordered" evidence="5">
    <location>
        <begin position="1"/>
        <end position="43"/>
    </location>
</feature>
<dbReference type="Proteomes" id="UP000272400">
    <property type="component" value="Unassembled WGS sequence"/>
</dbReference>
<dbReference type="GO" id="GO:0140662">
    <property type="term" value="F:ATP-dependent protein folding chaperone"/>
    <property type="evidence" value="ECO:0007669"/>
    <property type="project" value="InterPro"/>
</dbReference>
<evidence type="ECO:0000259" key="6">
    <source>
        <dbReference type="Pfam" id="PF24391"/>
    </source>
</evidence>
<dbReference type="Pfam" id="PF13589">
    <property type="entry name" value="HATPase_c_3"/>
    <property type="match status" value="1"/>
</dbReference>
<feature type="compositionally biased region" description="Polar residues" evidence="5">
    <location>
        <begin position="170"/>
        <end position="186"/>
    </location>
</feature>
<evidence type="ECO:0000313" key="7">
    <source>
        <dbReference type="EMBL" id="ROO88776.1"/>
    </source>
</evidence>
<keyword evidence="7" id="KW-0808">Transferase</keyword>
<dbReference type="SUPFAM" id="SSF55874">
    <property type="entry name" value="ATPase domain of HSP90 chaperone/DNA topoisomerase II/histidine kinase"/>
    <property type="match status" value="1"/>
</dbReference>
<reference evidence="7 8" key="1">
    <citation type="submission" date="2018-11" db="EMBL/GenBank/DDBJ databases">
        <title>Sequencing the genomes of 1000 actinobacteria strains.</title>
        <authorList>
            <person name="Klenk H.-P."/>
        </authorList>
    </citation>
    <scope>NUCLEOTIDE SEQUENCE [LARGE SCALE GENOMIC DNA]</scope>
    <source>
        <strain evidence="7 8">DSM 44254</strain>
    </source>
</reference>
<name>A0A3N1D5P6_9ACTN</name>
<dbReference type="GO" id="GO:0005524">
    <property type="term" value="F:ATP binding"/>
    <property type="evidence" value="ECO:0007669"/>
    <property type="project" value="UniProtKB-KW"/>
</dbReference>
<dbReference type="InterPro" id="IPR056471">
    <property type="entry name" value="HD-CE"/>
</dbReference>
<feature type="region of interest" description="Disordered" evidence="5">
    <location>
        <begin position="51"/>
        <end position="70"/>
    </location>
</feature>
<dbReference type="PRINTS" id="PR00775">
    <property type="entry name" value="HEATSHOCK90"/>
</dbReference>
<keyword evidence="7" id="KW-0418">Kinase</keyword>
<dbReference type="Gene3D" id="3.30.565.10">
    <property type="entry name" value="Histidine kinase-like ATPase, C-terminal domain"/>
    <property type="match status" value="1"/>
</dbReference>
<keyword evidence="8" id="KW-1185">Reference proteome</keyword>
<sequence>MGPGVFNPARSRAASRPFVNFNPTTPHQAAGIRTDPAPSLPVARGTIPAATAAADPADDPPGVTPAHHGFRVAPRSVHPHVRHEVPFPGTEVSPTTAHPAATIRRPCSDPAPSLPLTPSGTPAKTPSPLPLTPPNTSQKALTPASRAPMTSSAAPTTSPTDTTFPRTSPAISSALSPTYSRASTRPTYRRTKFPIPPAEPTAEREHQTPGEPITARHVLGGSVEHEQTDLWKRAFTPRPDDPDRAAREKLRVAYEQMRAVAGPLAESIGGTLPMFTDHGLAHAEALWDIGSLICGDAVEFNPAEAFVLGCAFLLHDLGMALASYPDGEENLAADPRFPDLVAEASARIRTADQSADDGFVQDSARKEAVSELLRLRHAEQAETIVREPFAGPKDESIHLLQDPELRRFFGALIGRIAHSHWWPVSRLADEFNRKLGACPFLPGKWEVDQLKIACLLRLADAAHIDERRAPLYLHAFRRPTGVSAEHWKFQSMLTRPLIDDDRMLFTSPSSFTRADAEAWWLAFETIQLINEEFRQVDALLADLRLPRFAVRSVAGAESPERLSQYLPCDRWSPIDASLRVSDAIQVIAKIGGTDMYGQRPDVALRELIANASDATLMLTSYEDVPAKPVTVTLEQHDGDWWLEVHDRGIGMSASRMVAALTDFGQSHWRSSATTRDYPGLSGSGFRPTGRFGIGFFAVFMVADEVHVSSRVHEEASSSTHVLEFRNGVRGRPLLRKAEPLERLRESGTKVRLKLRDDPRSTKGIFRTDSPLRTHNERLHALVEKMCALSEVDIAVQGPDDPSPTIVIRGRDWEDLPAEDLFRRLYWKGTERYVERSVYERYAKLFAAHETRIYDDAGRLSGRAMTAPSGGITVHWNHGYEKAQLYVGGLHSSDLAYVTGALTAEPTTAARFTAFPSCGVTNLQKWIEVQVENGVDQGWANTSELWNIADIAAGFGATSENLPCALNAERSFDLAAFRAVAEGLDEVMLIALGGMWIFSYGDGFRFFSYNGGEVTLPPAAFISSFYPSWIFPEEIHPRPTYEPFAEKIRRSPDFEPFTWWYERAHYGPIGLLISALADIWGTDLDGLFEGVEVFSQTTEADQRLVLESHEGEGVALEALRFHRPKEECA</sequence>
<dbReference type="InterPro" id="IPR020575">
    <property type="entry name" value="Hsp90_N"/>
</dbReference>
<evidence type="ECO:0000256" key="3">
    <source>
        <dbReference type="ARBA" id="ARBA00022840"/>
    </source>
</evidence>
<dbReference type="GO" id="GO:0016301">
    <property type="term" value="F:kinase activity"/>
    <property type="evidence" value="ECO:0007669"/>
    <property type="project" value="UniProtKB-KW"/>
</dbReference>
<proteinExistence type="inferred from homology"/>
<evidence type="ECO:0000256" key="1">
    <source>
        <dbReference type="ARBA" id="ARBA00008239"/>
    </source>
</evidence>
<dbReference type="InterPro" id="IPR036890">
    <property type="entry name" value="HATPase_C_sf"/>
</dbReference>
<feature type="compositionally biased region" description="Low complexity" evidence="5">
    <location>
        <begin position="51"/>
        <end position="66"/>
    </location>
</feature>
<protein>
    <submittedName>
        <fullName evidence="7">Histidine kinase/DNA gyrase B/HSP90-like ATPase</fullName>
    </submittedName>
</protein>
<comment type="caution">
    <text evidence="7">The sequence shown here is derived from an EMBL/GenBank/DDBJ whole genome shotgun (WGS) entry which is preliminary data.</text>
</comment>
<organism evidence="7 8">
    <name type="scientific">Actinocorallia herbida</name>
    <dbReference type="NCBI Taxonomy" id="58109"/>
    <lineage>
        <taxon>Bacteria</taxon>
        <taxon>Bacillati</taxon>
        <taxon>Actinomycetota</taxon>
        <taxon>Actinomycetes</taxon>
        <taxon>Streptosporangiales</taxon>
        <taxon>Thermomonosporaceae</taxon>
        <taxon>Actinocorallia</taxon>
    </lineage>
</organism>
<gene>
    <name evidence="7" type="ORF">EDD29_6455</name>
</gene>
<evidence type="ECO:0000313" key="8">
    <source>
        <dbReference type="Proteomes" id="UP000272400"/>
    </source>
</evidence>
<dbReference type="EMBL" id="RJKE01000001">
    <property type="protein sequence ID" value="ROO88776.1"/>
    <property type="molecule type" value="Genomic_DNA"/>
</dbReference>
<dbReference type="PANTHER" id="PTHR11528">
    <property type="entry name" value="HEAT SHOCK PROTEIN 90 FAMILY MEMBER"/>
    <property type="match status" value="1"/>
</dbReference>
<keyword evidence="3" id="KW-0067">ATP-binding</keyword>
<evidence type="ECO:0000256" key="5">
    <source>
        <dbReference type="SAM" id="MobiDB-lite"/>
    </source>
</evidence>
<dbReference type="GO" id="GO:0016887">
    <property type="term" value="F:ATP hydrolysis activity"/>
    <property type="evidence" value="ECO:0007669"/>
    <property type="project" value="InterPro"/>
</dbReference>
<evidence type="ECO:0000256" key="2">
    <source>
        <dbReference type="ARBA" id="ARBA00022741"/>
    </source>
</evidence>
<feature type="domain" description="HD-CE" evidence="6">
    <location>
        <begin position="273"/>
        <end position="534"/>
    </location>
</feature>
<dbReference type="Pfam" id="PF24391">
    <property type="entry name" value="HD-CE"/>
    <property type="match status" value="1"/>
</dbReference>
<feature type="region of interest" description="Disordered" evidence="5">
    <location>
        <begin position="81"/>
        <end position="213"/>
    </location>
</feature>
<dbReference type="GO" id="GO:0051082">
    <property type="term" value="F:unfolded protein binding"/>
    <property type="evidence" value="ECO:0007669"/>
    <property type="project" value="InterPro"/>
</dbReference>
<dbReference type="InterPro" id="IPR001404">
    <property type="entry name" value="Hsp90_fam"/>
</dbReference>
<keyword evidence="4" id="KW-0143">Chaperone</keyword>
<evidence type="ECO:0000256" key="4">
    <source>
        <dbReference type="ARBA" id="ARBA00023186"/>
    </source>
</evidence>